<evidence type="ECO:0000313" key="1">
    <source>
        <dbReference type="EMBL" id="PBB05642.1"/>
    </source>
</evidence>
<organism evidence="1 2">
    <name type="scientific">Salimicrobium humidisoli</name>
    <dbReference type="NCBI Taxonomy" id="2029857"/>
    <lineage>
        <taxon>Bacteria</taxon>
        <taxon>Bacillati</taxon>
        <taxon>Bacillota</taxon>
        <taxon>Bacilli</taxon>
        <taxon>Bacillales</taxon>
        <taxon>Bacillaceae</taxon>
        <taxon>Salimicrobium</taxon>
    </lineage>
</organism>
<comment type="caution">
    <text evidence="1">The sequence shown here is derived from an EMBL/GenBank/DDBJ whole genome shotgun (WGS) entry which is preliminary data.</text>
</comment>
<protein>
    <submittedName>
        <fullName evidence="1">Uncharacterized protein</fullName>
    </submittedName>
</protein>
<evidence type="ECO:0000313" key="2">
    <source>
        <dbReference type="Proteomes" id="UP000217561"/>
    </source>
</evidence>
<gene>
    <name evidence="1" type="ORF">CKW00_07640</name>
</gene>
<keyword evidence="2" id="KW-1185">Reference proteome</keyword>
<dbReference type="EMBL" id="NSGH01000010">
    <property type="protein sequence ID" value="PBB05642.1"/>
    <property type="molecule type" value="Genomic_DNA"/>
</dbReference>
<reference evidence="1 2" key="1">
    <citation type="submission" date="2017-08" db="EMBL/GenBank/DDBJ databases">
        <title>Salimicrobium alkalisoli sp. nov., isolated from saline alkaline soil.</title>
        <authorList>
            <person name="Zhang G."/>
            <person name="Xiong Q."/>
        </authorList>
    </citation>
    <scope>NUCLEOTIDE SEQUENCE [LARGE SCALE GENOMIC DNA]</scope>
    <source>
        <strain evidence="1 2">WN024</strain>
    </source>
</reference>
<accession>A0ABX4HS07</accession>
<proteinExistence type="predicted"/>
<dbReference type="Proteomes" id="UP000217561">
    <property type="component" value="Unassembled WGS sequence"/>
</dbReference>
<sequence>MNLREFIDTCAVSIDVLIHRLGVQGHYEVFFSEAKKIAEQEYTENPGIEMNMLMSKIHTHYLEMLDASLQKR</sequence>
<dbReference type="RefSeq" id="WP_095822074.1">
    <property type="nucleotide sequence ID" value="NZ_NSGH01000010.1"/>
</dbReference>
<name>A0ABX4HS07_9BACI</name>